<keyword evidence="2" id="KW-1185">Reference proteome</keyword>
<evidence type="ECO:0000313" key="2">
    <source>
        <dbReference type="Proteomes" id="UP000499080"/>
    </source>
</evidence>
<organism evidence="1 2">
    <name type="scientific">Araneus ventricosus</name>
    <name type="common">Orbweaver spider</name>
    <name type="synonym">Epeira ventricosa</name>
    <dbReference type="NCBI Taxonomy" id="182803"/>
    <lineage>
        <taxon>Eukaryota</taxon>
        <taxon>Metazoa</taxon>
        <taxon>Ecdysozoa</taxon>
        <taxon>Arthropoda</taxon>
        <taxon>Chelicerata</taxon>
        <taxon>Arachnida</taxon>
        <taxon>Araneae</taxon>
        <taxon>Araneomorphae</taxon>
        <taxon>Entelegynae</taxon>
        <taxon>Araneoidea</taxon>
        <taxon>Araneidae</taxon>
        <taxon>Araneus</taxon>
    </lineage>
</organism>
<accession>A0A4Y2G216</accession>
<sequence length="96" mass="10924">MSRRTICKRMLSEKEISQMLHNLYETDSSDAKFDLSLDAYIPGNESEPTSSDECFTGIAQNDFCSEFENDESSSINIDLQHVTLFKESFSNTIILL</sequence>
<dbReference type="AlphaFoldDB" id="A0A4Y2G216"/>
<dbReference type="EMBL" id="BGPR01001154">
    <property type="protein sequence ID" value="GBM46826.1"/>
    <property type="molecule type" value="Genomic_DNA"/>
</dbReference>
<evidence type="ECO:0000313" key="1">
    <source>
        <dbReference type="EMBL" id="GBM46826.1"/>
    </source>
</evidence>
<comment type="caution">
    <text evidence="1">The sequence shown here is derived from an EMBL/GenBank/DDBJ whole genome shotgun (WGS) entry which is preliminary data.</text>
</comment>
<name>A0A4Y2G216_ARAVE</name>
<protein>
    <submittedName>
        <fullName evidence="1">Uncharacterized protein</fullName>
    </submittedName>
</protein>
<proteinExistence type="predicted"/>
<gene>
    <name evidence="1" type="ORF">AVEN_132487_1</name>
</gene>
<reference evidence="1 2" key="1">
    <citation type="journal article" date="2019" name="Sci. Rep.">
        <title>Orb-weaving spider Araneus ventricosus genome elucidates the spidroin gene catalogue.</title>
        <authorList>
            <person name="Kono N."/>
            <person name="Nakamura H."/>
            <person name="Ohtoshi R."/>
            <person name="Moran D.A.P."/>
            <person name="Shinohara A."/>
            <person name="Yoshida Y."/>
            <person name="Fujiwara M."/>
            <person name="Mori M."/>
            <person name="Tomita M."/>
            <person name="Arakawa K."/>
        </authorList>
    </citation>
    <scope>NUCLEOTIDE SEQUENCE [LARGE SCALE GENOMIC DNA]</scope>
</reference>
<dbReference type="Proteomes" id="UP000499080">
    <property type="component" value="Unassembled WGS sequence"/>
</dbReference>